<dbReference type="RefSeq" id="XP_011011715.1">
    <property type="nucleotide sequence ID" value="XM_011013413.1"/>
</dbReference>
<reference evidence="7" key="1">
    <citation type="submission" date="2025-08" db="UniProtKB">
        <authorList>
            <consortium name="RefSeq"/>
        </authorList>
    </citation>
    <scope>IDENTIFICATION</scope>
</reference>
<keyword evidence="6" id="KW-1185">Reference proteome</keyword>
<dbReference type="KEGG" id="peu:105116189"/>
<evidence type="ECO:0000256" key="1">
    <source>
        <dbReference type="ARBA" id="ARBA00022603"/>
    </source>
</evidence>
<dbReference type="Proteomes" id="UP000694918">
    <property type="component" value="Unplaced"/>
</dbReference>
<gene>
    <name evidence="7" type="primary">LOC105116189</name>
</gene>
<dbReference type="PANTHER" id="PTHR11006:SF73">
    <property type="entry name" value="PROTEIN ARGININE N-METHYLTRANSFERASE 6"/>
    <property type="match status" value="1"/>
</dbReference>
<dbReference type="GO" id="GO:0032259">
    <property type="term" value="P:methylation"/>
    <property type="evidence" value="ECO:0007669"/>
    <property type="project" value="UniProtKB-KW"/>
</dbReference>
<dbReference type="Gene3D" id="2.70.160.11">
    <property type="entry name" value="Hnrnp arginine n-methyltransferase1"/>
    <property type="match status" value="1"/>
</dbReference>
<dbReference type="GO" id="GO:0042054">
    <property type="term" value="F:histone methyltransferase activity"/>
    <property type="evidence" value="ECO:0007669"/>
    <property type="project" value="TreeGrafter"/>
</dbReference>
<organism evidence="6 7">
    <name type="scientific">Populus euphratica</name>
    <name type="common">Euphrates poplar</name>
    <dbReference type="NCBI Taxonomy" id="75702"/>
    <lineage>
        <taxon>Eukaryota</taxon>
        <taxon>Viridiplantae</taxon>
        <taxon>Streptophyta</taxon>
        <taxon>Embryophyta</taxon>
        <taxon>Tracheophyta</taxon>
        <taxon>Spermatophyta</taxon>
        <taxon>Magnoliopsida</taxon>
        <taxon>eudicotyledons</taxon>
        <taxon>Gunneridae</taxon>
        <taxon>Pentapetalae</taxon>
        <taxon>rosids</taxon>
        <taxon>fabids</taxon>
        <taxon>Malpighiales</taxon>
        <taxon>Salicaceae</taxon>
        <taxon>Saliceae</taxon>
        <taxon>Populus</taxon>
    </lineage>
</organism>
<evidence type="ECO:0000256" key="3">
    <source>
        <dbReference type="ARBA" id="ARBA00022691"/>
    </source>
</evidence>
<dbReference type="SUPFAM" id="SSF53335">
    <property type="entry name" value="S-adenosyl-L-methionine-dependent methyltransferases"/>
    <property type="match status" value="1"/>
</dbReference>
<proteinExistence type="predicted"/>
<keyword evidence="4" id="KW-1133">Transmembrane helix</keyword>
<keyword evidence="2" id="KW-0808">Transferase</keyword>
<evidence type="ECO:0000259" key="5">
    <source>
        <dbReference type="Pfam" id="PF22528"/>
    </source>
</evidence>
<dbReference type="GeneID" id="105116189"/>
<evidence type="ECO:0000256" key="4">
    <source>
        <dbReference type="SAM" id="Phobius"/>
    </source>
</evidence>
<keyword evidence="4" id="KW-0472">Membrane</keyword>
<name>A0AAJ6TIU3_POPEU</name>
<dbReference type="InterPro" id="IPR055135">
    <property type="entry name" value="PRMT_dom"/>
</dbReference>
<dbReference type="Pfam" id="PF06325">
    <property type="entry name" value="PrmA"/>
    <property type="match status" value="1"/>
</dbReference>
<feature type="domain" description="Protein arginine N-methyltransferase" evidence="5">
    <location>
        <begin position="63"/>
        <end position="114"/>
    </location>
</feature>
<evidence type="ECO:0000313" key="7">
    <source>
        <dbReference type="RefSeq" id="XP_011011715.1"/>
    </source>
</evidence>
<dbReference type="InterPro" id="IPR025799">
    <property type="entry name" value="Arg_MeTrfase"/>
</dbReference>
<accession>A0AAJ6TIU3</accession>
<sequence length="207" mass="23193">MVVVFVVDVGCDTGILSIFCAQDGAKQPNAVDASDIAVKSMLGSVITARDHWLKHGGLILPSNATLYMATVTHPDRYGESIDFWQNVYGINMSAMLPLAKQCAFEEPSVESISASDRAEVLRRGIKYEKKVTICRRRDRITYRCLAVVMQELDHLYIEAKECSVLFQFSFSSIFFSINPRKKGLPPIFTFFFGGCCLFFCSLAFRSI</sequence>
<dbReference type="GO" id="GO:0016274">
    <property type="term" value="F:protein-arginine N-methyltransferase activity"/>
    <property type="evidence" value="ECO:0007669"/>
    <property type="project" value="InterPro"/>
</dbReference>
<feature type="transmembrane region" description="Helical" evidence="4">
    <location>
        <begin position="183"/>
        <end position="204"/>
    </location>
</feature>
<evidence type="ECO:0000256" key="2">
    <source>
        <dbReference type="ARBA" id="ARBA00022679"/>
    </source>
</evidence>
<keyword evidence="4" id="KW-0812">Transmembrane</keyword>
<keyword evidence="1" id="KW-0489">Methyltransferase</keyword>
<dbReference type="AlphaFoldDB" id="A0AAJ6TIU3"/>
<evidence type="ECO:0000313" key="6">
    <source>
        <dbReference type="Proteomes" id="UP000694918"/>
    </source>
</evidence>
<dbReference type="Gene3D" id="3.40.50.150">
    <property type="entry name" value="Vaccinia Virus protein VP39"/>
    <property type="match status" value="1"/>
</dbReference>
<protein>
    <submittedName>
        <fullName evidence="7">Probable protein arginine N-methyltransferase 6 isoform X1</fullName>
    </submittedName>
</protein>
<dbReference type="Pfam" id="PF22528">
    <property type="entry name" value="PRMT_C"/>
    <property type="match status" value="1"/>
</dbReference>
<dbReference type="InterPro" id="IPR029063">
    <property type="entry name" value="SAM-dependent_MTases_sf"/>
</dbReference>
<dbReference type="PANTHER" id="PTHR11006">
    <property type="entry name" value="PROTEIN ARGININE N-METHYLTRANSFERASE"/>
    <property type="match status" value="1"/>
</dbReference>
<keyword evidence="3" id="KW-0949">S-adenosyl-L-methionine</keyword>